<proteinExistence type="inferred from homology"/>
<dbReference type="InterPro" id="IPR000873">
    <property type="entry name" value="AMP-dep_synth/lig_dom"/>
</dbReference>
<organism evidence="5 6">
    <name type="scientific">Curvibacter microcysteis</name>
    <dbReference type="NCBI Taxonomy" id="3026419"/>
    <lineage>
        <taxon>Bacteria</taxon>
        <taxon>Pseudomonadati</taxon>
        <taxon>Pseudomonadota</taxon>
        <taxon>Betaproteobacteria</taxon>
        <taxon>Burkholderiales</taxon>
        <taxon>Comamonadaceae</taxon>
        <taxon>Curvibacter</taxon>
    </lineage>
</organism>
<comment type="caution">
    <text evidence="5">The sequence shown here is derived from an EMBL/GenBank/DDBJ whole genome shotgun (WGS) entry which is preliminary data.</text>
</comment>
<dbReference type="Gene3D" id="3.30.300.30">
    <property type="match status" value="1"/>
</dbReference>
<dbReference type="PANTHER" id="PTHR43201:SF5">
    <property type="entry name" value="MEDIUM-CHAIN ACYL-COA LIGASE ACSF2, MITOCHONDRIAL"/>
    <property type="match status" value="1"/>
</dbReference>
<dbReference type="PANTHER" id="PTHR43201">
    <property type="entry name" value="ACYL-COA SYNTHETASE"/>
    <property type="match status" value="1"/>
</dbReference>
<dbReference type="InterPro" id="IPR025110">
    <property type="entry name" value="AMP-bd_C"/>
</dbReference>
<evidence type="ECO:0000313" key="6">
    <source>
        <dbReference type="Proteomes" id="UP001528672"/>
    </source>
</evidence>
<sequence length="666" mass="70273">MTASTASVSADAAVQAPPRHAPFRQTLRVHSLADIRRIEALAPLAQAMPVRSTYEIMCNSAAAFGDKTALTFLRSADPADAPIRWSYRQLLAGIHQTANALHRLGVQPSDAVAVLLPGCLDYHLALWGGEAAAIVQPLNPLLSDEKLVALMRAAGARVLIAYGAEADAEMWSKALRIRSQVPSLTTLLRVPPLDEPASARPALPDGVQCFRALIEAQPSDRLLSGRDIQASDIAAYFHTGGTTGAPKLARHSHGAQVFTAWSSVQVQGLGPDDVTLNGYPLFHVAGVLPGALTALSAGVETVIPTTALMRNREVIRNYWKLVQTYRTTVLSAVPTVLAALANVPVDGADISSLRYARTGAAPLPPELSARYQQLFGLQVHESLGMTEMAGISTITPPGVVAPAGCVGFPLPFVQLRIVRLDASGNASDEDLPVGQPGMILFKSPNLFSGFVDPADNARAFTADGWLATGDLGFVDEQGRLHISGRSKDLIIRSGHNIDPKVIEDAVAAHPAVQLSAAVGAPDAYAGELPVLFVSLVPGQSASVQELLDFTAQRVDEAPARPRHLTILDALPMTNVGKIFKPDLRVLATRAVIAELAETQAREAGLATPPALDVQVQGERYVVAPATPTALPEAFRQGLAQALARLPVQAQWQDAPAALAPASAPAV</sequence>
<dbReference type="Proteomes" id="UP001528672">
    <property type="component" value="Unassembled WGS sequence"/>
</dbReference>
<accession>A0ABT5MPD9</accession>
<feature type="domain" description="AMP-binding enzyme C-terminal" evidence="4">
    <location>
        <begin position="502"/>
        <end position="577"/>
    </location>
</feature>
<dbReference type="RefSeq" id="WP_273929494.1">
    <property type="nucleotide sequence ID" value="NZ_JAQSIO010000014.1"/>
</dbReference>
<comment type="similarity">
    <text evidence="1">Belongs to the ATP-dependent AMP-binding enzyme family.</text>
</comment>
<protein>
    <submittedName>
        <fullName evidence="5">Acyl-CoA synthetase</fullName>
    </submittedName>
</protein>
<evidence type="ECO:0000313" key="5">
    <source>
        <dbReference type="EMBL" id="MDD0817096.1"/>
    </source>
</evidence>
<evidence type="ECO:0000259" key="3">
    <source>
        <dbReference type="Pfam" id="PF00501"/>
    </source>
</evidence>
<dbReference type="InterPro" id="IPR042099">
    <property type="entry name" value="ANL_N_sf"/>
</dbReference>
<dbReference type="InterPro" id="IPR045851">
    <property type="entry name" value="AMP-bd_C_sf"/>
</dbReference>
<evidence type="ECO:0000256" key="2">
    <source>
        <dbReference type="ARBA" id="ARBA00022598"/>
    </source>
</evidence>
<evidence type="ECO:0000259" key="4">
    <source>
        <dbReference type="Pfam" id="PF13193"/>
    </source>
</evidence>
<dbReference type="Pfam" id="PF00501">
    <property type="entry name" value="AMP-binding"/>
    <property type="match status" value="1"/>
</dbReference>
<dbReference type="EMBL" id="JAQSIO010000014">
    <property type="protein sequence ID" value="MDD0817096.1"/>
    <property type="molecule type" value="Genomic_DNA"/>
</dbReference>
<feature type="domain" description="AMP-dependent synthetase/ligase" evidence="3">
    <location>
        <begin position="60"/>
        <end position="450"/>
    </location>
</feature>
<gene>
    <name evidence="5" type="ORF">PSQ39_20855</name>
</gene>
<dbReference type="Gene3D" id="3.40.50.12780">
    <property type="entry name" value="N-terminal domain of ligase-like"/>
    <property type="match status" value="1"/>
</dbReference>
<keyword evidence="6" id="KW-1185">Reference proteome</keyword>
<dbReference type="NCBIfam" id="NF005714">
    <property type="entry name" value="PRK07529.1"/>
    <property type="match status" value="1"/>
</dbReference>
<dbReference type="InterPro" id="IPR020845">
    <property type="entry name" value="AMP-binding_CS"/>
</dbReference>
<name>A0ABT5MPD9_9BURK</name>
<keyword evidence="2" id="KW-0436">Ligase</keyword>
<dbReference type="PROSITE" id="PS00455">
    <property type="entry name" value="AMP_BINDING"/>
    <property type="match status" value="1"/>
</dbReference>
<evidence type="ECO:0000256" key="1">
    <source>
        <dbReference type="ARBA" id="ARBA00006432"/>
    </source>
</evidence>
<dbReference type="Pfam" id="PF13193">
    <property type="entry name" value="AMP-binding_C"/>
    <property type="match status" value="1"/>
</dbReference>
<reference evidence="5 6" key="1">
    <citation type="submission" date="2023-02" db="EMBL/GenBank/DDBJ databases">
        <title>Bacterial whole genome sequence for Curvibacter sp. HBC28.</title>
        <authorList>
            <person name="Le V."/>
            <person name="Ko S.-R."/>
            <person name="Ahn C.-Y."/>
            <person name="Oh H.-M."/>
        </authorList>
    </citation>
    <scope>NUCLEOTIDE SEQUENCE [LARGE SCALE GENOMIC DNA]</scope>
    <source>
        <strain evidence="5 6">HBC28</strain>
    </source>
</reference>
<dbReference type="SUPFAM" id="SSF56801">
    <property type="entry name" value="Acetyl-CoA synthetase-like"/>
    <property type="match status" value="1"/>
</dbReference>